<dbReference type="PANTHER" id="PTHR13812">
    <property type="entry name" value="KETIMINE REDUCTASE MU-CRYSTALLIN"/>
    <property type="match status" value="1"/>
</dbReference>
<dbReference type="VEuPathDB" id="TriTrypDB:ADEAN_000995700"/>
<dbReference type="OrthoDB" id="41492at2759"/>
<name>S9VBU5_9TRYP</name>
<dbReference type="GO" id="GO:0005737">
    <property type="term" value="C:cytoplasm"/>
    <property type="evidence" value="ECO:0007669"/>
    <property type="project" value="TreeGrafter"/>
</dbReference>
<evidence type="ECO:0000256" key="1">
    <source>
        <dbReference type="ARBA" id="ARBA00008903"/>
    </source>
</evidence>
<dbReference type="Proteomes" id="UP000515908">
    <property type="component" value="Chromosome 26"/>
</dbReference>
<gene>
    <name evidence="2" type="ORF">ADEAN_000995700</name>
</gene>
<dbReference type="GO" id="GO:0019752">
    <property type="term" value="P:carboxylic acid metabolic process"/>
    <property type="evidence" value="ECO:0007669"/>
    <property type="project" value="UniProtKB-ARBA"/>
</dbReference>
<dbReference type="SUPFAM" id="SSF51735">
    <property type="entry name" value="NAD(P)-binding Rossmann-fold domains"/>
    <property type="match status" value="1"/>
</dbReference>
<dbReference type="PIRSF" id="PIRSF001439">
    <property type="entry name" value="CryM"/>
    <property type="match status" value="1"/>
</dbReference>
<dbReference type="Gene3D" id="3.40.50.720">
    <property type="entry name" value="NAD(P)-binding Rossmann-like Domain"/>
    <property type="match status" value="1"/>
</dbReference>
<dbReference type="FunFam" id="3.40.50.720:FF:000311">
    <property type="entry name" value="Ornithine cyclodeaminase"/>
    <property type="match status" value="1"/>
</dbReference>
<dbReference type="Gene3D" id="3.30.1780.10">
    <property type="entry name" value="ornithine cyclodeaminase, domain 1"/>
    <property type="match status" value="1"/>
</dbReference>
<dbReference type="InterPro" id="IPR036291">
    <property type="entry name" value="NAD(P)-bd_dom_sf"/>
</dbReference>
<organism evidence="2 3">
    <name type="scientific">Angomonas deanei</name>
    <dbReference type="NCBI Taxonomy" id="59799"/>
    <lineage>
        <taxon>Eukaryota</taxon>
        <taxon>Discoba</taxon>
        <taxon>Euglenozoa</taxon>
        <taxon>Kinetoplastea</taxon>
        <taxon>Metakinetoplastina</taxon>
        <taxon>Trypanosomatida</taxon>
        <taxon>Trypanosomatidae</taxon>
        <taxon>Strigomonadinae</taxon>
        <taxon>Angomonas</taxon>
    </lineage>
</organism>
<evidence type="ECO:0000313" key="2">
    <source>
        <dbReference type="EMBL" id="CAD2222413.1"/>
    </source>
</evidence>
<keyword evidence="3" id="KW-1185">Reference proteome</keyword>
<dbReference type="InterPro" id="IPR023401">
    <property type="entry name" value="ODC_N"/>
</dbReference>
<accession>S9VBU5</accession>
<comment type="similarity">
    <text evidence="1">Belongs to the ornithine cyclodeaminase/mu-crystallin family.</text>
</comment>
<dbReference type="EMBL" id="LR877170">
    <property type="protein sequence ID" value="CAD2222413.1"/>
    <property type="molecule type" value="Genomic_DNA"/>
</dbReference>
<dbReference type="InterPro" id="IPR003462">
    <property type="entry name" value="ODC_Mu_crystall"/>
</dbReference>
<dbReference type="GO" id="GO:0016491">
    <property type="term" value="F:oxidoreductase activity"/>
    <property type="evidence" value="ECO:0007669"/>
    <property type="project" value="UniProtKB-ARBA"/>
</dbReference>
<dbReference type="Pfam" id="PF02423">
    <property type="entry name" value="OCD_Mu_crystall"/>
    <property type="match status" value="1"/>
</dbReference>
<dbReference type="NCBIfam" id="NF004793">
    <property type="entry name" value="PRK06141.1"/>
    <property type="match status" value="1"/>
</dbReference>
<protein>
    <submittedName>
        <fullName evidence="2">Ornithine cyclodeaminase/mu-crystallin family/Shikimate / quinate 5-dehydrogenase, putative</fullName>
    </submittedName>
</protein>
<reference evidence="2 3" key="1">
    <citation type="submission" date="2020-08" db="EMBL/GenBank/DDBJ databases">
        <authorList>
            <person name="Newling K."/>
            <person name="Davey J."/>
            <person name="Forrester S."/>
        </authorList>
    </citation>
    <scope>NUCLEOTIDE SEQUENCE [LARGE SCALE GENOMIC DNA]</scope>
    <source>
        <strain evidence="3">Crithidia deanei Carvalho (ATCC PRA-265)</strain>
    </source>
</reference>
<sequence>MPGLLFVDAAKARESLPMGVLLKALRASFKDGCEVPLRHSHIINEGSTLLMPAWNKKYYGLKTVNIYPQNFKKKLPGLHSTVQLFDAQTGQPLAVIDGDTITCRRTAAAAALGASYLARQDSEVHLLVGAGRVASLVPEAMKAAIPSLKKFYVWNYMEDEAVRLVASLKKQGYDAEVCKELKDGCAKADIVTCATLSRKPLVRAEWLKPDSHLDLIGSFTPQMMETTPECFANASVYVDTLEAPTKSGDLLEAFKAGTLQKENIVATMEELCRGQKKGRTSQNGRTVFKAVGTALEDLTAAVVAYEAASGSKL</sequence>
<proteinExistence type="inferred from homology"/>
<dbReference type="AlphaFoldDB" id="S9VBU5"/>
<dbReference type="PANTHER" id="PTHR13812:SF19">
    <property type="entry name" value="KETIMINE REDUCTASE MU-CRYSTALLIN"/>
    <property type="match status" value="1"/>
</dbReference>
<evidence type="ECO:0000313" key="3">
    <source>
        <dbReference type="Proteomes" id="UP000515908"/>
    </source>
</evidence>